<proteinExistence type="predicted"/>
<organism evidence="2 3">
    <name type="scientific">Arundinibacter roseus</name>
    <dbReference type="NCBI Taxonomy" id="2070510"/>
    <lineage>
        <taxon>Bacteria</taxon>
        <taxon>Pseudomonadati</taxon>
        <taxon>Bacteroidota</taxon>
        <taxon>Cytophagia</taxon>
        <taxon>Cytophagales</taxon>
        <taxon>Spirosomataceae</taxon>
        <taxon>Arundinibacter</taxon>
    </lineage>
</organism>
<keyword evidence="3" id="KW-1185">Reference proteome</keyword>
<dbReference type="InterPro" id="IPR006076">
    <property type="entry name" value="FAD-dep_OxRdtase"/>
</dbReference>
<dbReference type="Gene3D" id="3.30.9.10">
    <property type="entry name" value="D-Amino Acid Oxidase, subunit A, domain 2"/>
    <property type="match status" value="1"/>
</dbReference>
<feature type="domain" description="FAD dependent oxidoreductase" evidence="1">
    <location>
        <begin position="30"/>
        <end position="384"/>
    </location>
</feature>
<dbReference type="Pfam" id="PF01266">
    <property type="entry name" value="DAO"/>
    <property type="match status" value="1"/>
</dbReference>
<evidence type="ECO:0000259" key="1">
    <source>
        <dbReference type="Pfam" id="PF01266"/>
    </source>
</evidence>
<sequence length="406" mass="45814">MDLLSGQPYWFYKNGIIHSYPNQPENTTTDVILMGGGITGALIANALVKAGLRVVMVEKRHIGLGSTSGSTALLQYEIDTDLHKLTELIGKKKAERCYIRCIEAISELHELIKKEKIEADFSLRKSLYYASSEKELPDLEKEFEARQRTGIDVEWWDKSRMRDTFPGIQKSGAIYSKNGGQVDALRLTHGLLQSDLKKGGLQIYDTVAVETITHHARSVKVTLNTGHEVSAKYLVIACGYESQEYLRRPVSVLHSTYAIISKPMPDLKPLWPDECLLWESARPYLYMRTTEDSRMLIGGKDEPFQSAGKRDRLLTRKRKQLESRAQKCMPHLPFTTDFSWCGTFAETPDGLPFIGTTDERSRTYFALGFGGNGILYSVIAAEIIRDGILQKKNEDAELFSFDRKSA</sequence>
<dbReference type="Gene3D" id="3.50.50.60">
    <property type="entry name" value="FAD/NAD(P)-binding domain"/>
    <property type="match status" value="1"/>
</dbReference>
<dbReference type="Proteomes" id="UP000295706">
    <property type="component" value="Unassembled WGS sequence"/>
</dbReference>
<name>A0A4R4JZW5_9BACT</name>
<comment type="caution">
    <text evidence="2">The sequence shown here is derived from an EMBL/GenBank/DDBJ whole genome shotgun (WGS) entry which is preliminary data.</text>
</comment>
<evidence type="ECO:0000313" key="2">
    <source>
        <dbReference type="EMBL" id="TDB60448.1"/>
    </source>
</evidence>
<accession>A0A4R4JZW5</accession>
<dbReference type="PANTHER" id="PTHR13847:SF201">
    <property type="entry name" value="PUTATIBE OXIDOREDUCTASE"/>
    <property type="match status" value="1"/>
</dbReference>
<reference evidence="2 3" key="1">
    <citation type="submission" date="2019-02" db="EMBL/GenBank/DDBJ databases">
        <title>Arundinibacter roseus gen. nov., sp. nov., a new member of the family Cytophagaceae.</title>
        <authorList>
            <person name="Szuroczki S."/>
            <person name="Khayer B."/>
            <person name="Sproer C."/>
            <person name="Toumi M."/>
            <person name="Szabo A."/>
            <person name="Felfoldi T."/>
            <person name="Schumann P."/>
            <person name="Toth E."/>
        </authorList>
    </citation>
    <scope>NUCLEOTIDE SEQUENCE [LARGE SCALE GENOMIC DNA]</scope>
    <source>
        <strain evidence="2 3">DMA-k-7a</strain>
    </source>
</reference>
<dbReference type="OrthoDB" id="9767869at2"/>
<dbReference type="PANTHER" id="PTHR13847">
    <property type="entry name" value="SARCOSINE DEHYDROGENASE-RELATED"/>
    <property type="match status" value="1"/>
</dbReference>
<dbReference type="EMBL" id="SMJU01000017">
    <property type="protein sequence ID" value="TDB60448.1"/>
    <property type="molecule type" value="Genomic_DNA"/>
</dbReference>
<dbReference type="InterPro" id="IPR036188">
    <property type="entry name" value="FAD/NAD-bd_sf"/>
</dbReference>
<protein>
    <submittedName>
        <fullName evidence="2">FAD-binding oxidoreductase</fullName>
    </submittedName>
</protein>
<dbReference type="SUPFAM" id="SSF51905">
    <property type="entry name" value="FAD/NAD(P)-binding domain"/>
    <property type="match status" value="1"/>
</dbReference>
<evidence type="ECO:0000313" key="3">
    <source>
        <dbReference type="Proteomes" id="UP000295706"/>
    </source>
</evidence>
<gene>
    <name evidence="2" type="ORF">EZE20_21195</name>
</gene>
<dbReference type="RefSeq" id="WP_132121507.1">
    <property type="nucleotide sequence ID" value="NZ_SMJU01000017.1"/>
</dbReference>
<dbReference type="AlphaFoldDB" id="A0A4R4JZW5"/>
<dbReference type="GO" id="GO:0005737">
    <property type="term" value="C:cytoplasm"/>
    <property type="evidence" value="ECO:0007669"/>
    <property type="project" value="TreeGrafter"/>
</dbReference>